<accession>A0A9N9IZT0</accession>
<organism evidence="1 2">
    <name type="scientific">Acaulospora morrowiae</name>
    <dbReference type="NCBI Taxonomy" id="94023"/>
    <lineage>
        <taxon>Eukaryota</taxon>
        <taxon>Fungi</taxon>
        <taxon>Fungi incertae sedis</taxon>
        <taxon>Mucoromycota</taxon>
        <taxon>Glomeromycotina</taxon>
        <taxon>Glomeromycetes</taxon>
        <taxon>Diversisporales</taxon>
        <taxon>Acaulosporaceae</taxon>
        <taxon>Acaulospora</taxon>
    </lineage>
</organism>
<comment type="caution">
    <text evidence="1">The sequence shown here is derived from an EMBL/GenBank/DDBJ whole genome shotgun (WGS) entry which is preliminary data.</text>
</comment>
<dbReference type="EMBL" id="CAJVPV010039783">
    <property type="protein sequence ID" value="CAG8759079.1"/>
    <property type="molecule type" value="Genomic_DNA"/>
</dbReference>
<dbReference type="Proteomes" id="UP000789342">
    <property type="component" value="Unassembled WGS sequence"/>
</dbReference>
<protein>
    <submittedName>
        <fullName evidence="1">5221_t:CDS:1</fullName>
    </submittedName>
</protein>
<proteinExistence type="predicted"/>
<dbReference type="OrthoDB" id="2443549at2759"/>
<sequence>LTVKKISNMAKLYSYYVTNAREELNYTEHKLNDNEFEQIMQNYVATIISNDNMFDEDLESEKENTNLEDSDIINLTNIDDKNLDIRNTINLDYALYEDDSNIAAN</sequence>
<gene>
    <name evidence="1" type="ORF">AMORRO_LOCUS15792</name>
</gene>
<feature type="non-terminal residue" evidence="1">
    <location>
        <position position="1"/>
    </location>
</feature>
<keyword evidence="2" id="KW-1185">Reference proteome</keyword>
<evidence type="ECO:0000313" key="1">
    <source>
        <dbReference type="EMBL" id="CAG8759079.1"/>
    </source>
</evidence>
<name>A0A9N9IZT0_9GLOM</name>
<evidence type="ECO:0000313" key="2">
    <source>
        <dbReference type="Proteomes" id="UP000789342"/>
    </source>
</evidence>
<dbReference type="AlphaFoldDB" id="A0A9N9IZT0"/>
<reference evidence="1" key="1">
    <citation type="submission" date="2021-06" db="EMBL/GenBank/DDBJ databases">
        <authorList>
            <person name="Kallberg Y."/>
            <person name="Tangrot J."/>
            <person name="Rosling A."/>
        </authorList>
    </citation>
    <scope>NUCLEOTIDE SEQUENCE</scope>
    <source>
        <strain evidence="1">CL551</strain>
    </source>
</reference>